<dbReference type="EMBL" id="ML978343">
    <property type="protein sequence ID" value="KAF2023515.1"/>
    <property type="molecule type" value="Genomic_DNA"/>
</dbReference>
<organism evidence="1 2">
    <name type="scientific">Setomelanomma holmii</name>
    <dbReference type="NCBI Taxonomy" id="210430"/>
    <lineage>
        <taxon>Eukaryota</taxon>
        <taxon>Fungi</taxon>
        <taxon>Dikarya</taxon>
        <taxon>Ascomycota</taxon>
        <taxon>Pezizomycotina</taxon>
        <taxon>Dothideomycetes</taxon>
        <taxon>Pleosporomycetidae</taxon>
        <taxon>Pleosporales</taxon>
        <taxon>Pleosporineae</taxon>
        <taxon>Phaeosphaeriaceae</taxon>
        <taxon>Setomelanomma</taxon>
    </lineage>
</organism>
<comment type="caution">
    <text evidence="1">The sequence shown here is derived from an EMBL/GenBank/DDBJ whole genome shotgun (WGS) entry which is preliminary data.</text>
</comment>
<reference evidence="1" key="1">
    <citation type="journal article" date="2020" name="Stud. Mycol.">
        <title>101 Dothideomycetes genomes: a test case for predicting lifestyles and emergence of pathogens.</title>
        <authorList>
            <person name="Haridas S."/>
            <person name="Albert R."/>
            <person name="Binder M."/>
            <person name="Bloem J."/>
            <person name="Labutti K."/>
            <person name="Salamov A."/>
            <person name="Andreopoulos B."/>
            <person name="Baker S."/>
            <person name="Barry K."/>
            <person name="Bills G."/>
            <person name="Bluhm B."/>
            <person name="Cannon C."/>
            <person name="Castanera R."/>
            <person name="Culley D."/>
            <person name="Daum C."/>
            <person name="Ezra D."/>
            <person name="Gonzalez J."/>
            <person name="Henrissat B."/>
            <person name="Kuo A."/>
            <person name="Liang C."/>
            <person name="Lipzen A."/>
            <person name="Lutzoni F."/>
            <person name="Magnuson J."/>
            <person name="Mondo S."/>
            <person name="Nolan M."/>
            <person name="Ohm R."/>
            <person name="Pangilinan J."/>
            <person name="Park H.-J."/>
            <person name="Ramirez L."/>
            <person name="Alfaro M."/>
            <person name="Sun H."/>
            <person name="Tritt A."/>
            <person name="Yoshinaga Y."/>
            <person name="Zwiers L.-H."/>
            <person name="Turgeon B."/>
            <person name="Goodwin S."/>
            <person name="Spatafora J."/>
            <person name="Crous P."/>
            <person name="Grigoriev I."/>
        </authorList>
    </citation>
    <scope>NUCLEOTIDE SEQUENCE</scope>
    <source>
        <strain evidence="1">CBS 110217</strain>
    </source>
</reference>
<dbReference type="AlphaFoldDB" id="A0A9P4GWZ7"/>
<dbReference type="OrthoDB" id="3804663at2759"/>
<name>A0A9P4GWZ7_9PLEO</name>
<proteinExistence type="predicted"/>
<gene>
    <name evidence="1" type="ORF">EK21DRAFT_94849</name>
</gene>
<evidence type="ECO:0000313" key="1">
    <source>
        <dbReference type="EMBL" id="KAF2023515.1"/>
    </source>
</evidence>
<accession>A0A9P4GWZ7</accession>
<sequence length="815" mass="90959">MYNNKRQSSERHPGLARFQADGLHHPSLHADSTKGSPAFATSFVLKGAESLPVTALSNIVVRCQRDAAMHTVFQSLVQNFQLRCAGVSASNSPCLSSIIIGRGEGKSHCASAPTPYSATRTFPPRGFYVDKKTTFALQARPQGIHAQGCYCDPSDQSHNPFPVRVSINQPQHGCANQIVAISNSGHDTLRTWIAETVDQLDQEDRSLTLSTEICQVSRTTVVLIWSQRGSSAPVCIGGIGYNPLYEEHATTPTIMKHTTTKVRTSVSAEVNSYVQIVMFNLEDGDWLRKHFWFFNSVVQEDTRLGQSTGSITEQAVKDEVSTCLRYNIAALNPAPVVYGPWIWDEGQKKFYHTPHAPSKVMAVQRNNHMDFTFVDSHAEWEEREGYRLLCFGKTVASCTFRKAGELPGIYLIHPCCNDVIAGSNLHRSLFDCFRALGPVLHEEELPMERAWPWPLSCEYYGLIVHDILSDPFGNKTGDTTLLRSKLDERLKIWMRLEVFELVKKNLPTELVDSILDHLPFELALALERLSGGGQCLRRLRQDPIARRFELASQILGHKTRRFRHPENKIKLESEMVAEFVKLGSHWCLRDLVSAAEQDIDVETQSGKVERIRFTHSHDRRPWIAVQVCEYAITHIAFESEADEPKWLSPNAVDSKAAFFQDSGSAERFDSVVVISDGMKLCAVDIPQQFEINRTRAILPPGVSGSHWSLAPFDLLSSGLHVWTPIRPGMPGFHLSNEPRPGFKEIKFSSEGVPRTVALISAPPSPVVFVRFDDEVVAHPDTVVKLVNNVVGVWQFQFACNLVVASENGVGDKAVA</sequence>
<keyword evidence="2" id="KW-1185">Reference proteome</keyword>
<protein>
    <submittedName>
        <fullName evidence="1">Uncharacterized protein</fullName>
    </submittedName>
</protein>
<dbReference type="Proteomes" id="UP000799777">
    <property type="component" value="Unassembled WGS sequence"/>
</dbReference>
<evidence type="ECO:0000313" key="2">
    <source>
        <dbReference type="Proteomes" id="UP000799777"/>
    </source>
</evidence>